<reference evidence="1 2" key="1">
    <citation type="journal article" date="2016" name="Int. J. Syst. Evol. Microbiol.">
        <title>Peptococcus simiae sp. nov., isolated from rhesus macaque faeces and emended description of the genus Peptococcus.</title>
        <authorList>
            <person name="Shkoporov A.N."/>
            <person name="Efimov B.A."/>
            <person name="Kondova I."/>
            <person name="Ouwerling B."/>
            <person name="Chaplin A.V."/>
            <person name="Shcherbakova V.A."/>
            <person name="Langermans J.A.M."/>
        </authorList>
    </citation>
    <scope>NUCLEOTIDE SEQUENCE [LARGE SCALE GENOMIC DNA]</scope>
    <source>
        <strain evidence="1 2">M108</strain>
    </source>
</reference>
<evidence type="ECO:0000313" key="2">
    <source>
        <dbReference type="Proteomes" id="UP001631949"/>
    </source>
</evidence>
<dbReference type="RefSeq" id="WP_408978028.1">
    <property type="nucleotide sequence ID" value="NZ_JBJUVG010000016.1"/>
</dbReference>
<proteinExistence type="predicted"/>
<dbReference type="EMBL" id="JBJUVG010000016">
    <property type="protein sequence ID" value="MFM9414414.1"/>
    <property type="molecule type" value="Genomic_DNA"/>
</dbReference>
<protein>
    <submittedName>
        <fullName evidence="1">Uncharacterized protein</fullName>
    </submittedName>
</protein>
<dbReference type="Proteomes" id="UP001631949">
    <property type="component" value="Unassembled WGS sequence"/>
</dbReference>
<accession>A0ABW9H0P2</accession>
<keyword evidence="2" id="KW-1185">Reference proteome</keyword>
<sequence length="68" mass="7670">MELKNYTTEALLKELVERGAKLYPCGSYKGWEVQIKKKYDKGREPFKVIIAETQTSGGGETDDHVGSF</sequence>
<organism evidence="1 2">
    <name type="scientific">Peptococcus simiae</name>
    <dbReference type="NCBI Taxonomy" id="1643805"/>
    <lineage>
        <taxon>Bacteria</taxon>
        <taxon>Bacillati</taxon>
        <taxon>Bacillota</taxon>
        <taxon>Clostridia</taxon>
        <taxon>Eubacteriales</taxon>
        <taxon>Peptococcaceae</taxon>
        <taxon>Peptococcus</taxon>
    </lineage>
</organism>
<comment type="caution">
    <text evidence="1">The sequence shown here is derived from an EMBL/GenBank/DDBJ whole genome shotgun (WGS) entry which is preliminary data.</text>
</comment>
<evidence type="ECO:0000313" key="1">
    <source>
        <dbReference type="EMBL" id="MFM9414414.1"/>
    </source>
</evidence>
<name>A0ABW9H0P2_9FIRM</name>
<gene>
    <name evidence="1" type="ORF">ACKQTC_08540</name>
</gene>